<dbReference type="InterPro" id="IPR000490">
    <property type="entry name" value="Glyco_hydro_17"/>
</dbReference>
<dbReference type="GO" id="GO:0042973">
    <property type="term" value="F:glucan endo-1,3-beta-D-glucosidase activity"/>
    <property type="evidence" value="ECO:0007669"/>
    <property type="project" value="UniProtKB-EC"/>
</dbReference>
<dbReference type="SUPFAM" id="SSF51445">
    <property type="entry name" value="(Trans)glycosidases"/>
    <property type="match status" value="1"/>
</dbReference>
<comment type="similarity">
    <text evidence="4 20">Belongs to the glycosyl hydrolase 17 family.</text>
</comment>
<keyword evidence="22" id="KW-0812">Transmembrane</keyword>
<evidence type="ECO:0000256" key="4">
    <source>
        <dbReference type="ARBA" id="ARBA00008773"/>
    </source>
</evidence>
<evidence type="ECO:0000256" key="13">
    <source>
        <dbReference type="ARBA" id="ARBA00023180"/>
    </source>
</evidence>
<comment type="catalytic activity">
    <reaction evidence="1">
        <text>Hydrolysis of (1-&gt;3)-beta-D-glucosidic linkages in (1-&gt;3)-beta-D-glucans.</text>
        <dbReference type="EC" id="3.2.1.39"/>
    </reaction>
</comment>
<dbReference type="RefSeq" id="XP_013312477.1">
    <property type="nucleotide sequence ID" value="XM_013457023.1"/>
</dbReference>
<evidence type="ECO:0000256" key="18">
    <source>
        <dbReference type="ARBA" id="ARBA00042373"/>
    </source>
</evidence>
<dbReference type="Proteomes" id="UP000054342">
    <property type="component" value="Unassembled WGS sequence"/>
</dbReference>
<evidence type="ECO:0000256" key="3">
    <source>
        <dbReference type="ARBA" id="ARBA00004401"/>
    </source>
</evidence>
<protein>
    <recommendedName>
        <fullName evidence="5">glucan endo-1,3-beta-D-glucosidase</fullName>
        <ecNumber evidence="5">3.2.1.39</ecNumber>
    </recommendedName>
    <alternativeName>
        <fullName evidence="19">Endo-1,3-beta-glucanase btgC</fullName>
    </alternativeName>
    <alternativeName>
        <fullName evidence="18">Laminarinase btgC</fullName>
    </alternativeName>
</protein>
<dbReference type="FunFam" id="3.20.20.80:FF:000151">
    <property type="entry name" value="Glucan endo-1,3-beta-glucosidase btgC"/>
    <property type="match status" value="1"/>
</dbReference>
<keyword evidence="12 22" id="KW-0472">Membrane</keyword>
<evidence type="ECO:0000256" key="1">
    <source>
        <dbReference type="ARBA" id="ARBA00000382"/>
    </source>
</evidence>
<dbReference type="GO" id="GO:0005576">
    <property type="term" value="C:extracellular region"/>
    <property type="evidence" value="ECO:0007669"/>
    <property type="project" value="TreeGrafter"/>
</dbReference>
<dbReference type="AlphaFoldDB" id="A0A0D2E915"/>
<dbReference type="EMBL" id="KN847322">
    <property type="protein sequence ID" value="KIW51893.1"/>
    <property type="molecule type" value="Genomic_DNA"/>
</dbReference>
<dbReference type="EC" id="3.2.1.39" evidence="5"/>
<evidence type="ECO:0000256" key="20">
    <source>
        <dbReference type="RuleBase" id="RU004335"/>
    </source>
</evidence>
<dbReference type="GO" id="GO:0009277">
    <property type="term" value="C:fungal-type cell wall"/>
    <property type="evidence" value="ECO:0007669"/>
    <property type="project" value="TreeGrafter"/>
</dbReference>
<dbReference type="GeneID" id="25332476"/>
<keyword evidence="13" id="KW-0325">Glycoprotein</keyword>
<dbReference type="Pfam" id="PF00332">
    <property type="entry name" value="Glyco_hydro_17"/>
    <property type="match status" value="1"/>
</dbReference>
<evidence type="ECO:0000256" key="12">
    <source>
        <dbReference type="ARBA" id="ARBA00023136"/>
    </source>
</evidence>
<reference evidence="23 24" key="1">
    <citation type="submission" date="2015-01" db="EMBL/GenBank/DDBJ databases">
        <title>The Genome Sequence of Exophiala xenobiotica CBS118157.</title>
        <authorList>
            <consortium name="The Broad Institute Genomics Platform"/>
            <person name="Cuomo C."/>
            <person name="de Hoog S."/>
            <person name="Gorbushina A."/>
            <person name="Stielow B."/>
            <person name="Teixiera M."/>
            <person name="Abouelleil A."/>
            <person name="Chapman S.B."/>
            <person name="Priest M."/>
            <person name="Young S.K."/>
            <person name="Wortman J."/>
            <person name="Nusbaum C."/>
            <person name="Birren B."/>
        </authorList>
    </citation>
    <scope>NUCLEOTIDE SEQUENCE [LARGE SCALE GENOMIC DNA]</scope>
    <source>
        <strain evidence="23 24">CBS 118157</strain>
    </source>
</reference>
<feature type="compositionally biased region" description="Polar residues" evidence="21">
    <location>
        <begin position="295"/>
        <end position="308"/>
    </location>
</feature>
<dbReference type="OrthoDB" id="68336at2759"/>
<evidence type="ECO:0000256" key="7">
    <source>
        <dbReference type="ARBA" id="ARBA00022512"/>
    </source>
</evidence>
<keyword evidence="9" id="KW-0732">Signal</keyword>
<evidence type="ECO:0000256" key="6">
    <source>
        <dbReference type="ARBA" id="ARBA00022475"/>
    </source>
</evidence>
<dbReference type="InterPro" id="IPR017853">
    <property type="entry name" value="GH"/>
</dbReference>
<keyword evidence="22" id="KW-1133">Transmembrane helix</keyword>
<feature type="compositionally biased region" description="Low complexity" evidence="21">
    <location>
        <begin position="392"/>
        <end position="412"/>
    </location>
</feature>
<keyword evidence="7" id="KW-0134">Cell wall</keyword>
<keyword evidence="11" id="KW-0735">Signal-anchor</keyword>
<evidence type="ECO:0000256" key="11">
    <source>
        <dbReference type="ARBA" id="ARBA00022968"/>
    </source>
</evidence>
<sequence length="745" mass="80632">MSNGRTFSFERNDNYNVNAQGQEPQPYQPHAYQDDLARDITSPPPRYASPSPQPQRFPEPTSPSTSPRRRPIPQDTYLLSDSTPTRGPAIQQPPQDFDDLPAPPPPPHRTSPTRMSREGGGFSQPYRPYTDGNGPVDHYREQVTGGGLQSVAQGVADGRPRESGLDAVRSMPRSYSPYNQGYAREPSPHRQEMPLSQLPSRNSYGSSFALAAGAATPGAATPTGSPGPRSSAFSGRSIPLDDYNGGSHHPMSYSQYQDSPYQTPYNQSVNSTNIMSHASINPNNILDDGDEDLPNAQQRPGQSKGNSNLGPTAAAAGTAGALGGLFGRKAKNVTSSGTYDPVGAGSKAEKSAWLASQTKGKRKMRWWVGVAIGLVIVLAIVAGIVGGVLGTRNSDSSSGSSSGDTNNADSDTAANGDLGKDSAEIQALMNNKDLHKVFPGIDYTPWGTQYPLCFTYPPSQNNVTRDMAVLSQLTNVVRLYGTDCNQTEMVLHAIDRLELSDMKVWMGVWIDTNQTTTNRQVDQMYKILADTKDLSIFKGVIVGNEALYRAGEDKSKSEQELIDILTNVRSQFKTKGYDLPIATSDLGDNWNAQLVQVVDYVMSNIHPFFAGVTADVAAGWTWDFWQTHDVVLTESLPDVKQLISETGWPSAGGEDCGGSTGDCTAGQSGSVASVDGMNTFMNDWVCQALSNGTEYFWFEAFDEPWKEIYNTPGKDWEDKWGLMDPGRNLKSGLKIPDCGGKTVSS</sequence>
<organism evidence="23 24">
    <name type="scientific">Exophiala xenobiotica</name>
    <dbReference type="NCBI Taxonomy" id="348802"/>
    <lineage>
        <taxon>Eukaryota</taxon>
        <taxon>Fungi</taxon>
        <taxon>Dikarya</taxon>
        <taxon>Ascomycota</taxon>
        <taxon>Pezizomycotina</taxon>
        <taxon>Eurotiomycetes</taxon>
        <taxon>Chaetothyriomycetidae</taxon>
        <taxon>Chaetothyriales</taxon>
        <taxon>Herpotrichiellaceae</taxon>
        <taxon>Exophiala</taxon>
    </lineage>
</organism>
<dbReference type="GO" id="GO:0000272">
    <property type="term" value="P:polysaccharide catabolic process"/>
    <property type="evidence" value="ECO:0007669"/>
    <property type="project" value="UniProtKB-KW"/>
</dbReference>
<dbReference type="InterPro" id="IPR050732">
    <property type="entry name" value="Beta-glucan_modifiers"/>
</dbReference>
<feature type="compositionally biased region" description="Low complexity" evidence="21">
    <location>
        <begin position="205"/>
        <end position="228"/>
    </location>
</feature>
<dbReference type="Gene3D" id="3.20.20.80">
    <property type="entry name" value="Glycosidases"/>
    <property type="match status" value="1"/>
</dbReference>
<feature type="region of interest" description="Disordered" evidence="21">
    <location>
        <begin position="392"/>
        <end position="417"/>
    </location>
</feature>
<evidence type="ECO:0000256" key="17">
    <source>
        <dbReference type="ARBA" id="ARBA00037649"/>
    </source>
</evidence>
<keyword evidence="24" id="KW-1185">Reference proteome</keyword>
<evidence type="ECO:0000256" key="8">
    <source>
        <dbReference type="ARBA" id="ARBA00022525"/>
    </source>
</evidence>
<evidence type="ECO:0000256" key="10">
    <source>
        <dbReference type="ARBA" id="ARBA00022801"/>
    </source>
</evidence>
<dbReference type="GO" id="GO:0071555">
    <property type="term" value="P:cell wall organization"/>
    <property type="evidence" value="ECO:0007669"/>
    <property type="project" value="UniProtKB-KW"/>
</dbReference>
<evidence type="ECO:0000256" key="5">
    <source>
        <dbReference type="ARBA" id="ARBA00012780"/>
    </source>
</evidence>
<name>A0A0D2E915_9EURO</name>
<comment type="function">
    <text evidence="17">Glucanases play a role in cell expansion during growth, in cell-cell fusion during mating, and in spore release during sporulation. This enzyme may be involved in beta-glucan degradation. Active on laminarin and lichenan.</text>
</comment>
<evidence type="ECO:0000313" key="23">
    <source>
        <dbReference type="EMBL" id="KIW51893.1"/>
    </source>
</evidence>
<evidence type="ECO:0000256" key="15">
    <source>
        <dbReference type="ARBA" id="ARBA00023316"/>
    </source>
</evidence>
<evidence type="ECO:0000256" key="22">
    <source>
        <dbReference type="SAM" id="Phobius"/>
    </source>
</evidence>
<keyword evidence="10" id="KW-0378">Hydrolase</keyword>
<feature type="transmembrane region" description="Helical" evidence="22">
    <location>
        <begin position="366"/>
        <end position="389"/>
    </location>
</feature>
<evidence type="ECO:0000256" key="14">
    <source>
        <dbReference type="ARBA" id="ARBA00023277"/>
    </source>
</evidence>
<comment type="subcellular location">
    <subcellularLocation>
        <location evidence="3">Cell membrane</location>
        <topology evidence="3">Single-pass type II membrane protein</topology>
    </subcellularLocation>
    <subcellularLocation>
        <location evidence="2">Secreted</location>
        <location evidence="2">Cell wall</location>
    </subcellularLocation>
</comment>
<feature type="compositionally biased region" description="Polar residues" evidence="21">
    <location>
        <begin position="252"/>
        <end position="284"/>
    </location>
</feature>
<dbReference type="PANTHER" id="PTHR16631">
    <property type="entry name" value="GLUCAN 1,3-BETA-GLUCOSIDASE"/>
    <property type="match status" value="1"/>
</dbReference>
<accession>A0A0D2E915</accession>
<proteinExistence type="inferred from homology"/>
<keyword evidence="15" id="KW-0961">Cell wall biogenesis/degradation</keyword>
<dbReference type="GO" id="GO:0005886">
    <property type="term" value="C:plasma membrane"/>
    <property type="evidence" value="ECO:0007669"/>
    <property type="project" value="UniProtKB-SubCell"/>
</dbReference>
<keyword evidence="14" id="KW-0119">Carbohydrate metabolism</keyword>
<dbReference type="HOGENOM" id="CLU_011476_0_0_1"/>
<evidence type="ECO:0000256" key="2">
    <source>
        <dbReference type="ARBA" id="ARBA00004191"/>
    </source>
</evidence>
<dbReference type="STRING" id="348802.A0A0D2E915"/>
<keyword evidence="6" id="KW-1003">Cell membrane</keyword>
<evidence type="ECO:0000256" key="9">
    <source>
        <dbReference type="ARBA" id="ARBA00022729"/>
    </source>
</evidence>
<feature type="compositionally biased region" description="Pro residues" evidence="21">
    <location>
        <begin position="42"/>
        <end position="61"/>
    </location>
</feature>
<evidence type="ECO:0000256" key="16">
    <source>
        <dbReference type="ARBA" id="ARBA00023326"/>
    </source>
</evidence>
<evidence type="ECO:0000313" key="24">
    <source>
        <dbReference type="Proteomes" id="UP000054342"/>
    </source>
</evidence>
<evidence type="ECO:0000256" key="21">
    <source>
        <dbReference type="SAM" id="MobiDB-lite"/>
    </source>
</evidence>
<keyword evidence="16" id="KW-0624">Polysaccharide degradation</keyword>
<feature type="region of interest" description="Disordered" evidence="21">
    <location>
        <begin position="1"/>
        <end position="312"/>
    </location>
</feature>
<dbReference type="PANTHER" id="PTHR16631:SF17">
    <property type="entry name" value="GLUCAN ENDO-1,3-BETA-GLUCOSIDASE BTGC"/>
    <property type="match status" value="1"/>
</dbReference>
<keyword evidence="8" id="KW-0964">Secreted</keyword>
<feature type="compositionally biased region" description="Polar residues" evidence="21">
    <location>
        <begin position="14"/>
        <end position="25"/>
    </location>
</feature>
<evidence type="ECO:0000256" key="19">
    <source>
        <dbReference type="ARBA" id="ARBA00043078"/>
    </source>
</evidence>
<dbReference type="GO" id="GO:0009986">
    <property type="term" value="C:cell surface"/>
    <property type="evidence" value="ECO:0007669"/>
    <property type="project" value="TreeGrafter"/>
</dbReference>
<gene>
    <name evidence="23" type="ORF">PV05_10568</name>
</gene>